<dbReference type="KEGG" id="nvi:116738695"/>
<organism evidence="1 2">
    <name type="scientific">Nasonia vitripennis</name>
    <name type="common">Parasitic wasp</name>
    <dbReference type="NCBI Taxonomy" id="7425"/>
    <lineage>
        <taxon>Eukaryota</taxon>
        <taxon>Metazoa</taxon>
        <taxon>Ecdysozoa</taxon>
        <taxon>Arthropoda</taxon>
        <taxon>Hexapoda</taxon>
        <taxon>Insecta</taxon>
        <taxon>Pterygota</taxon>
        <taxon>Neoptera</taxon>
        <taxon>Endopterygota</taxon>
        <taxon>Hymenoptera</taxon>
        <taxon>Apocrita</taxon>
        <taxon>Proctotrupomorpha</taxon>
        <taxon>Chalcidoidea</taxon>
        <taxon>Pteromalidae</taxon>
        <taxon>Pteromalinae</taxon>
        <taxon>Nasonia</taxon>
    </lineage>
</organism>
<evidence type="ECO:0000313" key="1">
    <source>
        <dbReference type="EnsemblMetazoa" id="XP_032458068"/>
    </source>
</evidence>
<reference evidence="1" key="1">
    <citation type="submission" date="2021-01" db="UniProtKB">
        <authorList>
            <consortium name="EnsemblMetazoa"/>
        </authorList>
    </citation>
    <scope>IDENTIFICATION</scope>
</reference>
<accession>A0A7M7R5T7</accession>
<dbReference type="OrthoDB" id="7694116at2759"/>
<dbReference type="RefSeq" id="XP_032458068.1">
    <property type="nucleotide sequence ID" value="XM_032602177.1"/>
</dbReference>
<name>A0A7M7R5T7_NASVI</name>
<keyword evidence="2" id="KW-1185">Reference proteome</keyword>
<dbReference type="Proteomes" id="UP000002358">
    <property type="component" value="Unassembled WGS sequence"/>
</dbReference>
<evidence type="ECO:0000313" key="2">
    <source>
        <dbReference type="Proteomes" id="UP000002358"/>
    </source>
</evidence>
<protein>
    <submittedName>
        <fullName evidence="1">Uncharacterized protein</fullName>
    </submittedName>
</protein>
<dbReference type="AlphaFoldDB" id="A0A7M7R5T7"/>
<sequence>MIRQARKSTNLRLRQHLVQALLFPIIDYCSLAYCDLTQELDLRLQWLVNTGIRYIYGVRRDEHISPYRRELQWLTTAGRRKYFMACFLRKMFNTSVPIYLLAYFDFHVALRPVRGEVTPLDIPSFRTETLRNSFFISASSLWNSLPFSQHTIHITL</sequence>
<proteinExistence type="predicted"/>
<dbReference type="EnsemblMetazoa" id="XM_032602177">
    <property type="protein sequence ID" value="XP_032458068"/>
    <property type="gene ID" value="LOC116738695"/>
</dbReference>
<dbReference type="InParanoid" id="A0A7M7R5T7"/>
<dbReference type="GeneID" id="116738695"/>